<proteinExistence type="inferred from homology"/>
<keyword evidence="4" id="KW-0677">Repeat</keyword>
<dbReference type="GO" id="GO:0071562">
    <property type="term" value="P:nucleus-vacuole junction assembly"/>
    <property type="evidence" value="ECO:0007669"/>
    <property type="project" value="InterPro"/>
</dbReference>
<evidence type="ECO:0000256" key="9">
    <source>
        <dbReference type="SAM" id="Phobius"/>
    </source>
</evidence>
<dbReference type="Gene3D" id="1.25.10.10">
    <property type="entry name" value="Leucine-rich Repeat Variant"/>
    <property type="match status" value="2"/>
</dbReference>
<evidence type="ECO:0000313" key="10">
    <source>
        <dbReference type="EMBL" id="CAE0366363.1"/>
    </source>
</evidence>
<keyword evidence="6" id="KW-0449">Lipoprotein</keyword>
<dbReference type="InterPro" id="IPR016024">
    <property type="entry name" value="ARM-type_fold"/>
</dbReference>
<comment type="similarity">
    <text evidence="2">Belongs to the beta-catenin family.</text>
</comment>
<accession>A0A7S3JXU4</accession>
<keyword evidence="9" id="KW-1133">Transmembrane helix</keyword>
<evidence type="ECO:0000256" key="4">
    <source>
        <dbReference type="ARBA" id="ARBA00022737"/>
    </source>
</evidence>
<dbReference type="SMART" id="SM00185">
    <property type="entry name" value="ARM"/>
    <property type="match status" value="5"/>
</dbReference>
<reference evidence="10" key="1">
    <citation type="submission" date="2021-01" db="EMBL/GenBank/DDBJ databases">
        <authorList>
            <person name="Corre E."/>
            <person name="Pelletier E."/>
            <person name="Niang G."/>
            <person name="Scheremetjew M."/>
            <person name="Finn R."/>
            <person name="Kale V."/>
            <person name="Holt S."/>
            <person name="Cochrane G."/>
            <person name="Meng A."/>
            <person name="Brown T."/>
            <person name="Cohen L."/>
        </authorList>
    </citation>
    <scope>NUCLEOTIDE SEQUENCE</scope>
    <source>
        <strain evidence="10">CCMP1510</strain>
    </source>
</reference>
<dbReference type="PANTHER" id="PTHR47249:SF1">
    <property type="entry name" value="VACUOLAR PROTEIN 8"/>
    <property type="match status" value="1"/>
</dbReference>
<dbReference type="GO" id="GO:0005774">
    <property type="term" value="C:vacuolar membrane"/>
    <property type="evidence" value="ECO:0007669"/>
    <property type="project" value="UniProtKB-SubCell"/>
</dbReference>
<feature type="transmembrane region" description="Helical" evidence="9">
    <location>
        <begin position="318"/>
        <end position="336"/>
    </location>
</feature>
<keyword evidence="5 9" id="KW-0472">Membrane</keyword>
<feature type="repeat" description="ARM" evidence="8">
    <location>
        <begin position="834"/>
        <end position="878"/>
    </location>
</feature>
<evidence type="ECO:0000256" key="3">
    <source>
        <dbReference type="ARBA" id="ARBA00022554"/>
    </source>
</evidence>
<organism evidence="10">
    <name type="scientific">Aureoumbra lagunensis</name>
    <dbReference type="NCBI Taxonomy" id="44058"/>
    <lineage>
        <taxon>Eukaryota</taxon>
        <taxon>Sar</taxon>
        <taxon>Stramenopiles</taxon>
        <taxon>Ochrophyta</taxon>
        <taxon>Pelagophyceae</taxon>
        <taxon>Pelagomonadales</taxon>
        <taxon>Aureoumbra</taxon>
    </lineage>
</organism>
<protein>
    <recommendedName>
        <fullName evidence="7">Vacuolar protein 8</fullName>
    </recommendedName>
</protein>
<dbReference type="AlphaFoldDB" id="A0A7S3JXU4"/>
<comment type="subcellular location">
    <subcellularLocation>
        <location evidence="1">Vacuole membrane</location>
        <topology evidence="1">Lipid-anchor</topology>
    </subcellularLocation>
</comment>
<dbReference type="SUPFAM" id="SSF48371">
    <property type="entry name" value="ARM repeat"/>
    <property type="match status" value="1"/>
</dbReference>
<feature type="transmembrane region" description="Helical" evidence="9">
    <location>
        <begin position="242"/>
        <end position="268"/>
    </location>
</feature>
<feature type="transmembrane region" description="Helical" evidence="9">
    <location>
        <begin position="135"/>
        <end position="154"/>
    </location>
</feature>
<sequence>MWWIPLIDSLKSFQRIWFPFARVNRRLNDYAMNDDTAIPMARFISRDYPKENEDYAEFLRSTDKKDLDMNDNYYFNMHLTYMKKILTKQIGNSGFWLAMWRLFEAAGESILQLLLQSYVASWEWAQGKQISLIQILSIISSLFLISYSLMGSFIDEKDALQRQVLGILYFFLMLTARFSAFILSFLQFGFWSILIPLVILFIRAVLVCNMFKMDYDKILEHVHNQLPEIPEIHRVHTFRSGLLLYADAILSSCCACLLPIFPFLGLPVLTTKQSQFHPLQKRTGRKMFIINCFENIILTCILLLVPNKNNRIQVNPKILVLILFPMAFGGFVLLFLTSTKVIPRDVPFNLQLFHAEYGADLLSQGKDKYAHQQFRFGGLKRGIQSLIEILSNKFDDMTPHLQVKSADSLKNISISLAGIENLNWVNADFFSLVSKISANAQVKRSAAIIYGNLAQYTQFSNIFYFDKNRDLNSTSIDSLIEQIKDQSAEPFKKDSLKQALFALQNLLYHIENTAEIVCKYDILSQIIGLVRTSKSKKIQEYALRTLTNLAANNSDIAPDIARQIVQADIDIIPLCQGLFKNQDAQIKKAAIYTLTNLANDKDTLQNISENIRFFDTVIHLITQENADTTRALFMLLRKMVSFNEDETCINIQPLLDNFSEEELLIQTLAILCINRGIRQRILEVNGTIRAFISVAIHSKSEDTRNDVLKALKLLVLPENASLMREQSNIDVDIDVVIDSLVKILTYDENKSLRAVYILGVLSHSPWLRSRILANLVAKDKKSSFAHVGGKIDTLFIHLKKLLSFANTVDENHVGADALANLATLYDGDFVDIYSVINPLLALISQHNTPDYVKEAAFRAIENLFKTNESQQIIAQSALKQGVIDSLIQFLQSNHRLDLKETVAHVLTKFIQNNEEIQIYLGKKEGIIQAALSLLKNKETTTKIKKSMLLALQYFGQHQSNQSIIKKNVSEIVDVLKELENDDELTATATKTMKALYPSASRLPPTASSGPFHFTSIVDRRI</sequence>
<gene>
    <name evidence="10" type="ORF">ALAG00032_LOCUS7107</name>
</gene>
<evidence type="ECO:0000256" key="1">
    <source>
        <dbReference type="ARBA" id="ARBA00004592"/>
    </source>
</evidence>
<name>A0A7S3JXU4_9STRA</name>
<evidence type="ECO:0000256" key="8">
    <source>
        <dbReference type="PROSITE-ProRule" id="PRU00259"/>
    </source>
</evidence>
<feature type="transmembrane region" description="Helical" evidence="9">
    <location>
        <begin position="191"/>
        <end position="211"/>
    </location>
</feature>
<evidence type="ECO:0000256" key="5">
    <source>
        <dbReference type="ARBA" id="ARBA00023136"/>
    </source>
</evidence>
<feature type="transmembrane region" description="Helical" evidence="9">
    <location>
        <begin position="166"/>
        <end position="185"/>
    </location>
</feature>
<dbReference type="PROSITE" id="PS50176">
    <property type="entry name" value="ARM_REPEAT"/>
    <property type="match status" value="1"/>
</dbReference>
<dbReference type="InterPro" id="IPR011989">
    <property type="entry name" value="ARM-like"/>
</dbReference>
<dbReference type="PANTHER" id="PTHR47249">
    <property type="entry name" value="VACUOLAR PROTEIN 8"/>
    <property type="match status" value="1"/>
</dbReference>
<evidence type="ECO:0000256" key="7">
    <source>
        <dbReference type="ARBA" id="ARBA00026209"/>
    </source>
</evidence>
<keyword evidence="3" id="KW-0926">Vacuole</keyword>
<evidence type="ECO:0000256" key="6">
    <source>
        <dbReference type="ARBA" id="ARBA00023288"/>
    </source>
</evidence>
<feature type="transmembrane region" description="Helical" evidence="9">
    <location>
        <begin position="288"/>
        <end position="306"/>
    </location>
</feature>
<dbReference type="GO" id="GO:0043495">
    <property type="term" value="F:protein-membrane adaptor activity"/>
    <property type="evidence" value="ECO:0007669"/>
    <property type="project" value="InterPro"/>
</dbReference>
<evidence type="ECO:0000256" key="2">
    <source>
        <dbReference type="ARBA" id="ARBA00005462"/>
    </source>
</evidence>
<keyword evidence="9" id="KW-0812">Transmembrane</keyword>
<dbReference type="InterPro" id="IPR045156">
    <property type="entry name" value="Vac8"/>
</dbReference>
<dbReference type="InterPro" id="IPR000225">
    <property type="entry name" value="Armadillo"/>
</dbReference>
<dbReference type="EMBL" id="HBIJ01010313">
    <property type="protein sequence ID" value="CAE0366363.1"/>
    <property type="molecule type" value="Transcribed_RNA"/>
</dbReference>